<dbReference type="AlphaFoldDB" id="A0A1Y2CIZ5"/>
<name>A0A1Y2CIZ5_9FUNG</name>
<organism evidence="1 2">
    <name type="scientific">Rhizoclosmatium globosum</name>
    <dbReference type="NCBI Taxonomy" id="329046"/>
    <lineage>
        <taxon>Eukaryota</taxon>
        <taxon>Fungi</taxon>
        <taxon>Fungi incertae sedis</taxon>
        <taxon>Chytridiomycota</taxon>
        <taxon>Chytridiomycota incertae sedis</taxon>
        <taxon>Chytridiomycetes</taxon>
        <taxon>Chytridiales</taxon>
        <taxon>Chytriomycetaceae</taxon>
        <taxon>Rhizoclosmatium</taxon>
    </lineage>
</organism>
<comment type="caution">
    <text evidence="1">The sequence shown here is derived from an EMBL/GenBank/DDBJ whole genome shotgun (WGS) entry which is preliminary data.</text>
</comment>
<evidence type="ECO:0000313" key="1">
    <source>
        <dbReference type="EMBL" id="ORY47008.1"/>
    </source>
</evidence>
<protein>
    <submittedName>
        <fullName evidence="1">Uncharacterized protein</fullName>
    </submittedName>
</protein>
<gene>
    <name evidence="1" type="ORF">BCR33DRAFT_715385</name>
</gene>
<evidence type="ECO:0000313" key="2">
    <source>
        <dbReference type="Proteomes" id="UP000193642"/>
    </source>
</evidence>
<keyword evidence="2" id="KW-1185">Reference proteome</keyword>
<dbReference type="Proteomes" id="UP000193642">
    <property type="component" value="Unassembled WGS sequence"/>
</dbReference>
<reference evidence="1 2" key="1">
    <citation type="submission" date="2016-07" db="EMBL/GenBank/DDBJ databases">
        <title>Pervasive Adenine N6-methylation of Active Genes in Fungi.</title>
        <authorList>
            <consortium name="DOE Joint Genome Institute"/>
            <person name="Mondo S.J."/>
            <person name="Dannebaum R.O."/>
            <person name="Kuo R.C."/>
            <person name="Labutti K."/>
            <person name="Haridas S."/>
            <person name="Kuo A."/>
            <person name="Salamov A."/>
            <person name="Ahrendt S.R."/>
            <person name="Lipzen A."/>
            <person name="Sullivan W."/>
            <person name="Andreopoulos W.B."/>
            <person name="Clum A."/>
            <person name="Lindquist E."/>
            <person name="Daum C."/>
            <person name="Ramamoorthy G.K."/>
            <person name="Gryganskyi A."/>
            <person name="Culley D."/>
            <person name="Magnuson J.K."/>
            <person name="James T.Y."/>
            <person name="O'Malley M.A."/>
            <person name="Stajich J.E."/>
            <person name="Spatafora J.W."/>
            <person name="Visel A."/>
            <person name="Grigoriev I.V."/>
        </authorList>
    </citation>
    <scope>NUCLEOTIDE SEQUENCE [LARGE SCALE GENOMIC DNA]</scope>
    <source>
        <strain evidence="1 2">JEL800</strain>
    </source>
</reference>
<proteinExistence type="predicted"/>
<sequence length="82" mass="9112">MIQIDSLEHHSNPPIHAQITALCLWVFEAACFDQSSSFLQSSITNEPAIQQSLQLLNVDVRCPIVAADDAWRQSDDAFGLGW</sequence>
<accession>A0A1Y2CIZ5</accession>
<dbReference type="EMBL" id="MCGO01000015">
    <property type="protein sequence ID" value="ORY47008.1"/>
    <property type="molecule type" value="Genomic_DNA"/>
</dbReference>